<protein>
    <submittedName>
        <fullName evidence="2">Uncharacterized protein</fullName>
    </submittedName>
</protein>
<dbReference type="AlphaFoldDB" id="A0A8H4Q2W1"/>
<dbReference type="Proteomes" id="UP000562929">
    <property type="component" value="Unassembled WGS sequence"/>
</dbReference>
<sequence>MKFTAVFALAMATVAVAQSSTLNRRDNVLLPRKACSGTRSDEDKCRGQRLSPQNSFNNCKIRGGKCCARNKDGSELRRKKVSYDLTMSFARGIQF</sequence>
<keyword evidence="3" id="KW-1185">Reference proteome</keyword>
<organism evidence="2 3">
    <name type="scientific">Ophiocordyceps camponoti-floridani</name>
    <dbReference type="NCBI Taxonomy" id="2030778"/>
    <lineage>
        <taxon>Eukaryota</taxon>
        <taxon>Fungi</taxon>
        <taxon>Dikarya</taxon>
        <taxon>Ascomycota</taxon>
        <taxon>Pezizomycotina</taxon>
        <taxon>Sordariomycetes</taxon>
        <taxon>Hypocreomycetidae</taxon>
        <taxon>Hypocreales</taxon>
        <taxon>Ophiocordycipitaceae</taxon>
        <taxon>Ophiocordyceps</taxon>
    </lineage>
</organism>
<reference evidence="2 3" key="1">
    <citation type="journal article" date="2020" name="G3 (Bethesda)">
        <title>Genetic Underpinnings of Host Manipulation by Ophiocordyceps as Revealed by Comparative Transcriptomics.</title>
        <authorList>
            <person name="Will I."/>
            <person name="Das B."/>
            <person name="Trinh T."/>
            <person name="Brachmann A."/>
            <person name="Ohm R.A."/>
            <person name="de Bekker C."/>
        </authorList>
    </citation>
    <scope>NUCLEOTIDE SEQUENCE [LARGE SCALE GENOMIC DNA]</scope>
    <source>
        <strain evidence="2 3">EC05</strain>
    </source>
</reference>
<evidence type="ECO:0000313" key="3">
    <source>
        <dbReference type="Proteomes" id="UP000562929"/>
    </source>
</evidence>
<dbReference type="EMBL" id="JAACLJ010000007">
    <property type="protein sequence ID" value="KAF4583083.1"/>
    <property type="molecule type" value="Genomic_DNA"/>
</dbReference>
<evidence type="ECO:0000313" key="2">
    <source>
        <dbReference type="EMBL" id="KAF4583083.1"/>
    </source>
</evidence>
<feature type="chain" id="PRO_5034741796" evidence="1">
    <location>
        <begin position="20"/>
        <end position="95"/>
    </location>
</feature>
<evidence type="ECO:0000256" key="1">
    <source>
        <dbReference type="SAM" id="SignalP"/>
    </source>
</evidence>
<comment type="caution">
    <text evidence="2">The sequence shown here is derived from an EMBL/GenBank/DDBJ whole genome shotgun (WGS) entry which is preliminary data.</text>
</comment>
<feature type="signal peptide" evidence="1">
    <location>
        <begin position="1"/>
        <end position="19"/>
    </location>
</feature>
<proteinExistence type="predicted"/>
<name>A0A8H4Q2W1_9HYPO</name>
<keyword evidence="1" id="KW-0732">Signal</keyword>
<dbReference type="OrthoDB" id="4413676at2759"/>
<accession>A0A8H4Q2W1</accession>
<gene>
    <name evidence="2" type="ORF">GQ602_006227</name>
</gene>